<dbReference type="AlphaFoldDB" id="A0A087DTN0"/>
<sequence length="317" mass="35768">MELFSRPASVSYDDIKRQSPEEFRKEWEEWRRLREDYMKEPYGWLSLTSIDWLENGEPKTLDGFPGTWLQQGDAVIYTPPEDGGIVITNHDAPVSEPVRINVPEKGDFNLEDFYNGDVRAQLIKRIGVQHQFAIRIRDPHSAGIGQLQSIPSFEPDQRWVFPAKFEPAEQHEDVTVGAVAGELSHDETSIGILHVDFDGEKRDLIVFEVHNDDSGARRIDEATGEYVYLNNRANITNEGHVLFRDKTSGHESYGGARVIGFDNSDPASVSYVDFNRSMNLPCAFTVFCTCPFAPLQNTLPFAIEAGEKKPAVFGSLE</sequence>
<dbReference type="EMBL" id="JGZR01000016">
    <property type="protein sequence ID" value="KFI98880.1"/>
    <property type="molecule type" value="Genomic_DNA"/>
</dbReference>
<evidence type="ECO:0008006" key="3">
    <source>
        <dbReference type="Google" id="ProtNLM"/>
    </source>
</evidence>
<comment type="caution">
    <text evidence="1">The sequence shown here is derived from an EMBL/GenBank/DDBJ whole genome shotgun (WGS) entry which is preliminary data.</text>
</comment>
<keyword evidence="2" id="KW-1185">Reference proteome</keyword>
<evidence type="ECO:0000313" key="2">
    <source>
        <dbReference type="Proteomes" id="UP000029055"/>
    </source>
</evidence>
<dbReference type="PANTHER" id="PTHR41913:SF1">
    <property type="entry name" value="DUF1684 DOMAIN-CONTAINING PROTEIN"/>
    <property type="match status" value="1"/>
</dbReference>
<evidence type="ECO:0000313" key="1">
    <source>
        <dbReference type="EMBL" id="KFI98880.1"/>
    </source>
</evidence>
<dbReference type="PANTHER" id="PTHR41913">
    <property type="entry name" value="DUF1684 DOMAIN-CONTAINING PROTEIN"/>
    <property type="match status" value="1"/>
</dbReference>
<proteinExistence type="predicted"/>
<protein>
    <recommendedName>
        <fullName evidence="3">DUF1684 domain-containing protein</fullName>
    </recommendedName>
</protein>
<organism evidence="1 2">
    <name type="scientific">Bifidobacterium subtile</name>
    <dbReference type="NCBI Taxonomy" id="77635"/>
    <lineage>
        <taxon>Bacteria</taxon>
        <taxon>Bacillati</taxon>
        <taxon>Actinomycetota</taxon>
        <taxon>Actinomycetes</taxon>
        <taxon>Bifidobacteriales</taxon>
        <taxon>Bifidobacteriaceae</taxon>
        <taxon>Bifidobacterium</taxon>
    </lineage>
</organism>
<dbReference type="Proteomes" id="UP000029055">
    <property type="component" value="Unassembled WGS sequence"/>
</dbReference>
<accession>A0A087DTN0</accession>
<dbReference type="STRING" id="77635.BISU_2082"/>
<dbReference type="RefSeq" id="WP_024463890.1">
    <property type="nucleotide sequence ID" value="NZ_CP062939.1"/>
</dbReference>
<gene>
    <name evidence="1" type="ORF">BISU_2082</name>
</gene>
<dbReference type="Pfam" id="PF07920">
    <property type="entry name" value="DUF1684"/>
    <property type="match status" value="1"/>
</dbReference>
<dbReference type="eggNOG" id="COG3358">
    <property type="taxonomic scope" value="Bacteria"/>
</dbReference>
<reference evidence="1 2" key="1">
    <citation type="submission" date="2014-03" db="EMBL/GenBank/DDBJ databases">
        <title>Genomics of Bifidobacteria.</title>
        <authorList>
            <person name="Ventura M."/>
            <person name="Milani C."/>
            <person name="Lugli G.A."/>
        </authorList>
    </citation>
    <scope>NUCLEOTIDE SEQUENCE [LARGE SCALE GENOMIC DNA]</scope>
    <source>
        <strain evidence="1 2">LMG 11597</strain>
    </source>
</reference>
<dbReference type="InterPro" id="IPR012467">
    <property type="entry name" value="DUF1684"/>
</dbReference>
<dbReference type="OrthoDB" id="5493262at2"/>
<name>A0A087DTN0_9BIFI</name>